<name>A0A075AT43_ROZAC</name>
<dbReference type="HOGENOM" id="CLU_2098228_0_0_1"/>
<protein>
    <submittedName>
        <fullName evidence="1">Uncharacterized protein</fullName>
    </submittedName>
</protein>
<reference evidence="1 2" key="1">
    <citation type="journal article" date="2013" name="Curr. Biol.">
        <title>Shared signatures of parasitism and phylogenomics unite Cryptomycota and microsporidia.</title>
        <authorList>
            <person name="James T.Y."/>
            <person name="Pelin A."/>
            <person name="Bonen L."/>
            <person name="Ahrendt S."/>
            <person name="Sain D."/>
            <person name="Corradi N."/>
            <person name="Stajich J.E."/>
        </authorList>
    </citation>
    <scope>NUCLEOTIDE SEQUENCE [LARGE SCALE GENOMIC DNA]</scope>
    <source>
        <strain evidence="1 2">CSF55</strain>
    </source>
</reference>
<sequence>MVRVAEQSTVQYIIATAEYDLAALNHELYHAVYHICPNYRKKVEKAYNSLPQGSLNAVERFMDGKGYHRNAYLMCNPMEFKAADSKLMQKIQRDLKIFIDDNKLWRWDLAMANKKQ</sequence>
<dbReference type="AlphaFoldDB" id="A0A075AT43"/>
<gene>
    <name evidence="1" type="ORF">O9G_000152</name>
</gene>
<proteinExistence type="predicted"/>
<dbReference type="EMBL" id="KE561209">
    <property type="protein sequence ID" value="EPZ31673.1"/>
    <property type="molecule type" value="Genomic_DNA"/>
</dbReference>
<organism evidence="1 2">
    <name type="scientific">Rozella allomycis (strain CSF55)</name>
    <dbReference type="NCBI Taxonomy" id="988480"/>
    <lineage>
        <taxon>Eukaryota</taxon>
        <taxon>Fungi</taxon>
        <taxon>Fungi incertae sedis</taxon>
        <taxon>Cryptomycota</taxon>
        <taxon>Cryptomycota incertae sedis</taxon>
        <taxon>Rozella</taxon>
    </lineage>
</organism>
<evidence type="ECO:0000313" key="1">
    <source>
        <dbReference type="EMBL" id="EPZ31673.1"/>
    </source>
</evidence>
<dbReference type="OrthoDB" id="10030313at2759"/>
<accession>A0A075AT43</accession>
<keyword evidence="2" id="KW-1185">Reference proteome</keyword>
<dbReference type="Proteomes" id="UP000030755">
    <property type="component" value="Unassembled WGS sequence"/>
</dbReference>
<evidence type="ECO:0000313" key="2">
    <source>
        <dbReference type="Proteomes" id="UP000030755"/>
    </source>
</evidence>